<protein>
    <submittedName>
        <fullName evidence="1">Uncharacterized protein</fullName>
    </submittedName>
</protein>
<evidence type="ECO:0000313" key="2">
    <source>
        <dbReference type="Proteomes" id="UP000003828"/>
    </source>
</evidence>
<dbReference type="EMBL" id="BAEG01000010">
    <property type="protein sequence ID" value="GAB12188.1"/>
    <property type="molecule type" value="Genomic_DNA"/>
</dbReference>
<proteinExistence type="predicted"/>
<keyword evidence="2" id="KW-1185">Reference proteome</keyword>
<organism evidence="1 2">
    <name type="scientific">Arthrobacter globiformis (strain ATCC 8010 / DSM 20124 / JCM 1332 / NBRC 12137 / NCIMB 8907 / NRRL B-2979 / 168)</name>
    <dbReference type="NCBI Taxonomy" id="1077972"/>
    <lineage>
        <taxon>Bacteria</taxon>
        <taxon>Bacillati</taxon>
        <taxon>Actinomycetota</taxon>
        <taxon>Actinomycetes</taxon>
        <taxon>Micrococcales</taxon>
        <taxon>Micrococcaceae</taxon>
        <taxon>Arthrobacter</taxon>
    </lineage>
</organism>
<dbReference type="AlphaFoldDB" id="H0QH87"/>
<evidence type="ECO:0000313" key="1">
    <source>
        <dbReference type="EMBL" id="GAB12188.1"/>
    </source>
</evidence>
<gene>
    <name evidence="1" type="ORF">ARGLB_010_00230</name>
</gene>
<name>H0QH87_ARTG1</name>
<comment type="caution">
    <text evidence="1">The sequence shown here is derived from an EMBL/GenBank/DDBJ whole genome shotgun (WGS) entry which is preliminary data.</text>
</comment>
<dbReference type="Proteomes" id="UP000003828">
    <property type="component" value="Unassembled WGS sequence"/>
</dbReference>
<reference evidence="1 2" key="1">
    <citation type="submission" date="2011-12" db="EMBL/GenBank/DDBJ databases">
        <title>Whole genome shotgun sequence of Arthrobacter globiformis NBRC 12137.</title>
        <authorList>
            <person name="Miyazawa S."/>
            <person name="Hosoyama A."/>
            <person name="Tsuchikane K."/>
            <person name="Katsumata H."/>
            <person name="Yamazaki S."/>
            <person name="Fujita N."/>
        </authorList>
    </citation>
    <scope>NUCLEOTIDE SEQUENCE [LARGE SCALE GENOMIC DNA]</scope>
    <source>
        <strain evidence="1 2">NBRC 12137</strain>
    </source>
</reference>
<accession>H0QH87</accession>
<sequence>MTNHVAPPRLASVTVTRNLDPPVLLHPAGKAKLPDAGPGVMGKGRFVIQRSVGAQVRRSRRIPLQWNADPA</sequence>